<protein>
    <submittedName>
        <fullName evidence="1">Uncharacterized protein</fullName>
    </submittedName>
</protein>
<keyword evidence="2" id="KW-1185">Reference proteome</keyword>
<proteinExistence type="predicted"/>
<organism evidence="1 2">
    <name type="scientific">Aristaeella lactis</name>
    <dbReference type="NCBI Taxonomy" id="3046383"/>
    <lineage>
        <taxon>Bacteria</taxon>
        <taxon>Bacillati</taxon>
        <taxon>Bacillota</taxon>
        <taxon>Clostridia</taxon>
        <taxon>Eubacteriales</taxon>
        <taxon>Aristaeellaceae</taxon>
        <taxon>Aristaeella</taxon>
    </lineage>
</organism>
<reference evidence="1" key="1">
    <citation type="submission" date="2017-04" db="EMBL/GenBank/DDBJ databases">
        <authorList>
            <person name="Varghese N."/>
            <person name="Submissions S."/>
        </authorList>
    </citation>
    <scope>NUCLEOTIDE SEQUENCE</scope>
    <source>
        <strain evidence="1">WTE2008</strain>
    </source>
</reference>
<comment type="caution">
    <text evidence="1">The sequence shown here is derived from an EMBL/GenBank/DDBJ whole genome shotgun (WGS) entry which is preliminary data.</text>
</comment>
<dbReference type="EMBL" id="FWXZ01000001">
    <property type="protein sequence ID" value="SMC43411.1"/>
    <property type="molecule type" value="Genomic_DNA"/>
</dbReference>
<evidence type="ECO:0000313" key="1">
    <source>
        <dbReference type="EMBL" id="SMC43411.1"/>
    </source>
</evidence>
<name>A0AC61PJF3_9FIRM</name>
<sequence>MSIHLNRYKVLERVQKENVVYTKAEYIAEPTRCKEKNCDSPYFAIWNPDLTPHKVFAVLDKQPTVLQVFRKRWRCKGCGATFGADYEETSEWKNGISPEYRNLVINAWMSGNYRSIRSCSANFGIDDSNLEQWETDLAETFYDIQHIDGYEQLYFGSFSCVHDETKHCVVAETSNGNGGLVGFVKDYSEKGFIDECKRFENREKVRKIRYDYVPGINKALHDAFPEAELAVNRRELRHEFERLLPEYDGVSELSTLLQPDKDITDEKFILPLLRWANGIPDSESGKKQVKKIIMEIKGDICNSRHFAVEKAVVDTIRSVIDKWVGKKASFESIMLHVMYDNDMWRQKVKYAGKRTGFVIHNVVGPIDLYEKEKDFAIREDMDIRGFEITEKALNGLLPE</sequence>
<evidence type="ECO:0000313" key="2">
    <source>
        <dbReference type="Proteomes" id="UP000192328"/>
    </source>
</evidence>
<accession>A0AC61PJF3</accession>
<dbReference type="Proteomes" id="UP000192328">
    <property type="component" value="Unassembled WGS sequence"/>
</dbReference>
<gene>
    <name evidence="1" type="ORF">SAMN06297397_0942</name>
</gene>